<evidence type="ECO:0000256" key="1">
    <source>
        <dbReference type="ARBA" id="ARBA00023015"/>
    </source>
</evidence>
<organism evidence="5 6">
    <name type="scientific">Roseibium litorale</name>
    <dbReference type="NCBI Taxonomy" id="2803841"/>
    <lineage>
        <taxon>Bacteria</taxon>
        <taxon>Pseudomonadati</taxon>
        <taxon>Pseudomonadota</taxon>
        <taxon>Alphaproteobacteria</taxon>
        <taxon>Hyphomicrobiales</taxon>
        <taxon>Stappiaceae</taxon>
        <taxon>Roseibium</taxon>
    </lineage>
</organism>
<dbReference type="Pfam" id="PF07729">
    <property type="entry name" value="FCD"/>
    <property type="match status" value="1"/>
</dbReference>
<evidence type="ECO:0000313" key="6">
    <source>
        <dbReference type="Proteomes" id="UP000632063"/>
    </source>
</evidence>
<name>A0ABR9CK68_9HYPH</name>
<gene>
    <name evidence="5" type="ORF">IG616_04150</name>
</gene>
<protein>
    <submittedName>
        <fullName evidence="5">FadR family transcriptional regulator</fullName>
    </submittedName>
</protein>
<dbReference type="PRINTS" id="PR00035">
    <property type="entry name" value="HTHGNTR"/>
</dbReference>
<dbReference type="InterPro" id="IPR036388">
    <property type="entry name" value="WH-like_DNA-bd_sf"/>
</dbReference>
<dbReference type="SUPFAM" id="SSF48008">
    <property type="entry name" value="GntR ligand-binding domain-like"/>
    <property type="match status" value="1"/>
</dbReference>
<keyword evidence="2" id="KW-0238">DNA-binding</keyword>
<dbReference type="Proteomes" id="UP000632063">
    <property type="component" value="Unassembled WGS sequence"/>
</dbReference>
<dbReference type="Gene3D" id="1.20.120.530">
    <property type="entry name" value="GntR ligand-binding domain-like"/>
    <property type="match status" value="1"/>
</dbReference>
<dbReference type="Pfam" id="PF00392">
    <property type="entry name" value="GntR"/>
    <property type="match status" value="1"/>
</dbReference>
<keyword evidence="3" id="KW-0804">Transcription</keyword>
<dbReference type="Gene3D" id="1.10.10.10">
    <property type="entry name" value="Winged helix-like DNA-binding domain superfamily/Winged helix DNA-binding domain"/>
    <property type="match status" value="1"/>
</dbReference>
<dbReference type="PROSITE" id="PS50949">
    <property type="entry name" value="HTH_GNTR"/>
    <property type="match status" value="1"/>
</dbReference>
<sequence length="230" mass="25365">MPSRVARAIQDMIAERSLQAGDMLPSQRDMTVLLGASRPSVREAVSMLETLGLVRVEKRKGVFVAAPGGRSPADMWPLEAGYALKEVFQFRVSFEPAALRLAFPNLKGAALQRLRAYADALKVAASNGNSVLAAEQDTLFHDVIFEHCGNHLYDDIRRHLSRVMQNSQWVPMVMLEQVRDTAEEHMSILAAIEAGDCDAACAALENHIIAAARRCDLDININLSPREQTQ</sequence>
<dbReference type="InterPro" id="IPR008920">
    <property type="entry name" value="TF_FadR/GntR_C"/>
</dbReference>
<keyword evidence="6" id="KW-1185">Reference proteome</keyword>
<evidence type="ECO:0000256" key="2">
    <source>
        <dbReference type="ARBA" id="ARBA00023125"/>
    </source>
</evidence>
<dbReference type="SMART" id="SM00345">
    <property type="entry name" value="HTH_GNTR"/>
    <property type="match status" value="1"/>
</dbReference>
<dbReference type="PANTHER" id="PTHR43537:SF5">
    <property type="entry name" value="UXU OPERON TRANSCRIPTIONAL REGULATOR"/>
    <property type="match status" value="1"/>
</dbReference>
<proteinExistence type="predicted"/>
<dbReference type="PANTHER" id="PTHR43537">
    <property type="entry name" value="TRANSCRIPTIONAL REGULATOR, GNTR FAMILY"/>
    <property type="match status" value="1"/>
</dbReference>
<dbReference type="SUPFAM" id="SSF46785">
    <property type="entry name" value="Winged helix' DNA-binding domain"/>
    <property type="match status" value="1"/>
</dbReference>
<dbReference type="InterPro" id="IPR036390">
    <property type="entry name" value="WH_DNA-bd_sf"/>
</dbReference>
<dbReference type="RefSeq" id="WP_192146786.1">
    <property type="nucleotide sequence ID" value="NZ_JACYXI010000002.1"/>
</dbReference>
<evidence type="ECO:0000256" key="3">
    <source>
        <dbReference type="ARBA" id="ARBA00023163"/>
    </source>
</evidence>
<accession>A0ABR9CK68</accession>
<comment type="caution">
    <text evidence="5">The sequence shown here is derived from an EMBL/GenBank/DDBJ whole genome shotgun (WGS) entry which is preliminary data.</text>
</comment>
<feature type="domain" description="HTH gntR-type" evidence="4">
    <location>
        <begin position="1"/>
        <end position="67"/>
    </location>
</feature>
<keyword evidence="1" id="KW-0805">Transcription regulation</keyword>
<reference evidence="5 6" key="2">
    <citation type="journal article" date="2021" name="Int. J. Syst. Evol. Microbiol.">
        <title>Roseibium litorale sp. nov., isolated from a tidal flat sediment and proposal for the reclassification of Labrenzia polysiphoniae as Roseibium polysiphoniae comb. nov.</title>
        <authorList>
            <person name="Liu Y."/>
            <person name="Pei T."/>
            <person name="Du J."/>
            <person name="Chao M."/>
            <person name="Deng M.R."/>
            <person name="Zhu H."/>
        </authorList>
    </citation>
    <scope>NUCLEOTIDE SEQUENCE [LARGE SCALE GENOMIC DNA]</scope>
    <source>
        <strain evidence="5 6">4C16A</strain>
    </source>
</reference>
<dbReference type="InterPro" id="IPR000524">
    <property type="entry name" value="Tscrpt_reg_HTH_GntR"/>
</dbReference>
<dbReference type="CDD" id="cd07377">
    <property type="entry name" value="WHTH_GntR"/>
    <property type="match status" value="1"/>
</dbReference>
<reference evidence="6" key="1">
    <citation type="submission" date="2020-09" db="EMBL/GenBank/DDBJ databases">
        <title>The genome sequence of strain Labrenzia suaedae 4C16A.</title>
        <authorList>
            <person name="Liu Y."/>
        </authorList>
    </citation>
    <scope>NUCLEOTIDE SEQUENCE [LARGE SCALE GENOMIC DNA]</scope>
    <source>
        <strain evidence="6">4C16A</strain>
    </source>
</reference>
<dbReference type="InterPro" id="IPR011711">
    <property type="entry name" value="GntR_C"/>
</dbReference>
<dbReference type="EMBL" id="JACYXI010000002">
    <property type="protein sequence ID" value="MBD8890726.1"/>
    <property type="molecule type" value="Genomic_DNA"/>
</dbReference>
<evidence type="ECO:0000313" key="5">
    <source>
        <dbReference type="EMBL" id="MBD8890726.1"/>
    </source>
</evidence>
<evidence type="ECO:0000259" key="4">
    <source>
        <dbReference type="PROSITE" id="PS50949"/>
    </source>
</evidence>
<dbReference type="SMART" id="SM00895">
    <property type="entry name" value="FCD"/>
    <property type="match status" value="1"/>
</dbReference>